<dbReference type="AlphaFoldDB" id="A0A2S1LKQ0"/>
<proteinExistence type="predicted"/>
<dbReference type="KEGG" id="fki:FK004_02935"/>
<dbReference type="Pfam" id="PF04397">
    <property type="entry name" value="LytTR"/>
    <property type="match status" value="1"/>
</dbReference>
<feature type="domain" description="Response regulatory" evidence="2">
    <location>
        <begin position="3"/>
        <end position="114"/>
    </location>
</feature>
<organism evidence="4 5">
    <name type="scientific">Flavobacterium kingsejongi</name>
    <dbReference type="NCBI Taxonomy" id="1678728"/>
    <lineage>
        <taxon>Bacteria</taxon>
        <taxon>Pseudomonadati</taxon>
        <taxon>Bacteroidota</taxon>
        <taxon>Flavobacteriia</taxon>
        <taxon>Flavobacteriales</taxon>
        <taxon>Flavobacteriaceae</taxon>
        <taxon>Flavobacterium</taxon>
    </lineage>
</organism>
<feature type="modified residue" description="4-aspartylphosphate" evidence="1">
    <location>
        <position position="54"/>
    </location>
</feature>
<dbReference type="PROSITE" id="PS50110">
    <property type="entry name" value="RESPONSE_REGULATORY"/>
    <property type="match status" value="1"/>
</dbReference>
<dbReference type="PANTHER" id="PTHR37299">
    <property type="entry name" value="TRANSCRIPTIONAL REGULATOR-RELATED"/>
    <property type="match status" value="1"/>
</dbReference>
<dbReference type="InterPro" id="IPR011006">
    <property type="entry name" value="CheY-like_superfamily"/>
</dbReference>
<evidence type="ECO:0000256" key="1">
    <source>
        <dbReference type="PROSITE-ProRule" id="PRU00169"/>
    </source>
</evidence>
<evidence type="ECO:0000313" key="4">
    <source>
        <dbReference type="EMBL" id="AWG24251.1"/>
    </source>
</evidence>
<protein>
    <submittedName>
        <fullName evidence="4">DNA-binding response regulator</fullName>
    </submittedName>
</protein>
<reference evidence="4 5" key="1">
    <citation type="submission" date="2017-04" db="EMBL/GenBank/DDBJ databases">
        <title>Complete genome sequence of Flavobacterium kingsejong AJ004.</title>
        <authorList>
            <person name="Lee P.C."/>
        </authorList>
    </citation>
    <scope>NUCLEOTIDE SEQUENCE [LARGE SCALE GENOMIC DNA]</scope>
    <source>
        <strain evidence="4 5">AJ004</strain>
    </source>
</reference>
<dbReference type="GO" id="GO:0000156">
    <property type="term" value="F:phosphorelay response regulator activity"/>
    <property type="evidence" value="ECO:0007669"/>
    <property type="project" value="InterPro"/>
</dbReference>
<dbReference type="Pfam" id="PF00072">
    <property type="entry name" value="Response_reg"/>
    <property type="match status" value="1"/>
</dbReference>
<dbReference type="InterPro" id="IPR001789">
    <property type="entry name" value="Sig_transdc_resp-reg_receiver"/>
</dbReference>
<evidence type="ECO:0000259" key="2">
    <source>
        <dbReference type="PROSITE" id="PS50110"/>
    </source>
</evidence>
<dbReference type="Gene3D" id="2.40.50.1020">
    <property type="entry name" value="LytTr DNA-binding domain"/>
    <property type="match status" value="1"/>
</dbReference>
<dbReference type="Proteomes" id="UP000244677">
    <property type="component" value="Chromosome"/>
</dbReference>
<dbReference type="PROSITE" id="PS50930">
    <property type="entry name" value="HTH_LYTTR"/>
    <property type="match status" value="1"/>
</dbReference>
<dbReference type="SMART" id="SM00448">
    <property type="entry name" value="REC"/>
    <property type="match status" value="1"/>
</dbReference>
<evidence type="ECO:0000259" key="3">
    <source>
        <dbReference type="PROSITE" id="PS50930"/>
    </source>
</evidence>
<name>A0A2S1LKQ0_9FLAO</name>
<sequence length="239" mass="27476">MIRCLTVDDEAYASQIIAAFIEKTPFLELAGTTTSALEALQWIHEGKVDLVFLDIQMPELTGIQMLKIIGGKCKVILTTAYPDYALEGYELDVIDYLMKPISFERFLRGAQKAQELLAKTVVLQPEPENLMEPEKYLFVKGNRKNMFHKVEHEDILFVEGLKNYVRIHTPNERIVTYQTLQYLGDKLPMPPFFRVHRSFIISVAKIQHIDGNSLTIGNQIIPIGESYRESFFEFINGRM</sequence>
<dbReference type="InterPro" id="IPR046947">
    <property type="entry name" value="LytR-like"/>
</dbReference>
<dbReference type="RefSeq" id="WP_108735902.1">
    <property type="nucleotide sequence ID" value="NZ_CP020919.1"/>
</dbReference>
<dbReference type="EMBL" id="CP020919">
    <property type="protein sequence ID" value="AWG24251.1"/>
    <property type="molecule type" value="Genomic_DNA"/>
</dbReference>
<dbReference type="SMART" id="SM00850">
    <property type="entry name" value="LytTR"/>
    <property type="match status" value="1"/>
</dbReference>
<dbReference type="Gene3D" id="3.40.50.2300">
    <property type="match status" value="1"/>
</dbReference>
<keyword evidence="5" id="KW-1185">Reference proteome</keyword>
<evidence type="ECO:0000313" key="5">
    <source>
        <dbReference type="Proteomes" id="UP000244677"/>
    </source>
</evidence>
<dbReference type="OrthoDB" id="2168082at2"/>
<accession>A0A2S1LKQ0</accession>
<dbReference type="SUPFAM" id="SSF52172">
    <property type="entry name" value="CheY-like"/>
    <property type="match status" value="1"/>
</dbReference>
<dbReference type="PANTHER" id="PTHR37299:SF1">
    <property type="entry name" value="STAGE 0 SPORULATION PROTEIN A HOMOLOG"/>
    <property type="match status" value="1"/>
</dbReference>
<dbReference type="GO" id="GO:0003677">
    <property type="term" value="F:DNA binding"/>
    <property type="evidence" value="ECO:0007669"/>
    <property type="project" value="UniProtKB-KW"/>
</dbReference>
<keyword evidence="1" id="KW-0597">Phosphoprotein</keyword>
<gene>
    <name evidence="4" type="ORF">FK004_02935</name>
</gene>
<keyword evidence="4" id="KW-0238">DNA-binding</keyword>
<dbReference type="InterPro" id="IPR007492">
    <property type="entry name" value="LytTR_DNA-bd_dom"/>
</dbReference>
<feature type="domain" description="HTH LytTR-type" evidence="3">
    <location>
        <begin position="148"/>
        <end position="210"/>
    </location>
</feature>